<evidence type="ECO:0000259" key="3">
    <source>
        <dbReference type="PROSITE" id="PS51724"/>
    </source>
</evidence>
<feature type="region of interest" description="Disordered" evidence="1">
    <location>
        <begin position="199"/>
        <end position="264"/>
    </location>
</feature>
<proteinExistence type="predicted"/>
<dbReference type="SUPFAM" id="SSF110997">
    <property type="entry name" value="Sporulation related repeat"/>
    <property type="match status" value="4"/>
</dbReference>
<dbReference type="InterPro" id="IPR007730">
    <property type="entry name" value="SPOR-like_dom"/>
</dbReference>
<reference evidence="4 5" key="1">
    <citation type="journal article" date="2016" name="BMC Genomics">
        <title>Combined genomic and structural analyses of a cultured magnetotactic bacterium reveals its niche adaptation to a dynamic environment.</title>
        <authorList>
            <person name="Araujo A.C."/>
            <person name="Morillo V."/>
            <person name="Cypriano J."/>
            <person name="Teixeira L.C."/>
            <person name="Leao P."/>
            <person name="Lyra S."/>
            <person name="Almeida L.G."/>
            <person name="Bazylinski D.A."/>
            <person name="Vasconcellos A.T."/>
            <person name="Abreu F."/>
            <person name="Lins U."/>
        </authorList>
    </citation>
    <scope>NUCLEOTIDE SEQUENCE [LARGE SCALE GENOMIC DNA]</scope>
    <source>
        <strain evidence="4 5">IT-1</strain>
    </source>
</reference>
<comment type="caution">
    <text evidence="4">The sequence shown here is derived from an EMBL/GenBank/DDBJ whole genome shotgun (WGS) entry which is preliminary data.</text>
</comment>
<accession>A0A1Y2K3Y8</accession>
<dbReference type="GO" id="GO:0032506">
    <property type="term" value="P:cytokinetic process"/>
    <property type="evidence" value="ECO:0007669"/>
    <property type="project" value="TreeGrafter"/>
</dbReference>
<keyword evidence="2" id="KW-0732">Signal</keyword>
<dbReference type="InterPro" id="IPR052521">
    <property type="entry name" value="Cell_div_SPOR-domain"/>
</dbReference>
<evidence type="ECO:0000256" key="2">
    <source>
        <dbReference type="SAM" id="SignalP"/>
    </source>
</evidence>
<dbReference type="Pfam" id="PF05036">
    <property type="entry name" value="SPOR"/>
    <property type="match status" value="4"/>
</dbReference>
<feature type="compositionally biased region" description="Basic and acidic residues" evidence="1">
    <location>
        <begin position="240"/>
        <end position="257"/>
    </location>
</feature>
<dbReference type="Gene3D" id="3.30.70.1070">
    <property type="entry name" value="Sporulation related repeat"/>
    <property type="match status" value="4"/>
</dbReference>
<dbReference type="RefSeq" id="WP_158089594.1">
    <property type="nucleotide sequence ID" value="NZ_LVJN01000020.1"/>
</dbReference>
<feature type="compositionally biased region" description="Basic and acidic residues" evidence="1">
    <location>
        <begin position="205"/>
        <end position="217"/>
    </location>
</feature>
<dbReference type="AlphaFoldDB" id="A0A1Y2K3Y8"/>
<feature type="signal peptide" evidence="2">
    <location>
        <begin position="1"/>
        <end position="17"/>
    </location>
</feature>
<organism evidence="4 5">
    <name type="scientific">Magnetofaba australis IT-1</name>
    <dbReference type="NCBI Taxonomy" id="1434232"/>
    <lineage>
        <taxon>Bacteria</taxon>
        <taxon>Pseudomonadati</taxon>
        <taxon>Pseudomonadota</taxon>
        <taxon>Magnetococcia</taxon>
        <taxon>Magnetococcales</taxon>
        <taxon>Magnetococcaceae</taxon>
        <taxon>Magnetofaba</taxon>
    </lineage>
</organism>
<evidence type="ECO:0000256" key="1">
    <source>
        <dbReference type="SAM" id="MobiDB-lite"/>
    </source>
</evidence>
<gene>
    <name evidence="4" type="ORF">MAIT1_02502</name>
</gene>
<sequence length="726" mass="79160">MLLAWALTLLGLNAAHAAPTRKPAYITNAYFSSSLEKTSEGVRPGPVVSVLPANADGVAGYFIMDAVLVKPGSHVFEVEILDEKRLKVATMAYDPVEASGEDYIYTVVGSVAGAFPQGWLHFEVYDRVDGGAAIHVSSHAIMTRDQERLAPVEEPQTRQARAEEPVQEASPSEEEAQNDSTGLLDDDVERWLRAMEQGWTPLDEQEARLSAKSEQPAKRKPSPAAAAPRQLPEPPPAAESVREAAREPEQASKRDAARAAAAQARAEVAEQEQIAPQVTRLKDGLSYVSLGVFGRKENAERLLARIEALELPVHIQSDEQGDKTRYRVAAGPFESRDHAKRMARVIADTANLKTTVEAPRVGARSVKPVMRSGETVYVIGLGSFSNPENARRVLSRVQQMAVTAFTQEAEDSGRHFTRVLAGPFPDKPRAKAMAQSLFERLKLWRRIPGVRAVAAASLGDDLMAESAVSSVSEPIEHQSSAKLTTERSPSPTVQEVASSARKAVVHVAAFLHQQDADALEDKLVMQGLTAYQRTSRAPGGRRLYEIMVGPFDNLEQAQRAERRVRQISGVAATAQWERGGSARRVESRAQASRMTGNHMTQPVATQAVKVIETPSADQQDAQDSGLFSETGRQDYTVYVGFFSNYDNAVRLAGQIEKLGYRAMHSPVRVRGREMTSVCVGPFRALQDARSAAKEVVERTAVARTEIRDASFSGRKEGCGAGEPVER</sequence>
<dbReference type="STRING" id="1434232.MAIT1_02502"/>
<feature type="region of interest" description="Disordered" evidence="1">
    <location>
        <begin position="145"/>
        <end position="184"/>
    </location>
</feature>
<dbReference type="GO" id="GO:0032153">
    <property type="term" value="C:cell division site"/>
    <property type="evidence" value="ECO:0007669"/>
    <property type="project" value="TreeGrafter"/>
</dbReference>
<feature type="region of interest" description="Disordered" evidence="1">
    <location>
        <begin position="469"/>
        <end position="490"/>
    </location>
</feature>
<feature type="chain" id="PRO_5012011190" evidence="2">
    <location>
        <begin position="18"/>
        <end position="726"/>
    </location>
</feature>
<dbReference type="PROSITE" id="PS51724">
    <property type="entry name" value="SPOR"/>
    <property type="match status" value="4"/>
</dbReference>
<feature type="domain" description="SPOR" evidence="3">
    <location>
        <begin position="497"/>
        <end position="579"/>
    </location>
</feature>
<keyword evidence="5" id="KW-1185">Reference proteome</keyword>
<dbReference type="GO" id="GO:0042834">
    <property type="term" value="F:peptidoglycan binding"/>
    <property type="evidence" value="ECO:0007669"/>
    <property type="project" value="InterPro"/>
</dbReference>
<dbReference type="EMBL" id="LVJN01000020">
    <property type="protein sequence ID" value="OSM02367.1"/>
    <property type="molecule type" value="Genomic_DNA"/>
</dbReference>
<dbReference type="PANTHER" id="PTHR38687">
    <property type="entry name" value="CELL DIVISION PROTEIN DEDD-RELATED"/>
    <property type="match status" value="1"/>
</dbReference>
<feature type="domain" description="SPOR" evidence="3">
    <location>
        <begin position="629"/>
        <end position="709"/>
    </location>
</feature>
<evidence type="ECO:0000313" key="4">
    <source>
        <dbReference type="EMBL" id="OSM02367.1"/>
    </source>
</evidence>
<protein>
    <submittedName>
        <fullName evidence="4">Putative sporulation domain-containing protein</fullName>
    </submittedName>
</protein>
<feature type="domain" description="SPOR" evidence="3">
    <location>
        <begin position="280"/>
        <end position="359"/>
    </location>
</feature>
<dbReference type="PANTHER" id="PTHR38687:SF1">
    <property type="entry name" value="CELL DIVISION PROTEIN DEDD"/>
    <property type="match status" value="1"/>
</dbReference>
<name>A0A1Y2K3Y8_9PROT</name>
<feature type="domain" description="SPOR" evidence="3">
    <location>
        <begin position="371"/>
        <end position="450"/>
    </location>
</feature>
<evidence type="ECO:0000313" key="5">
    <source>
        <dbReference type="Proteomes" id="UP000194003"/>
    </source>
</evidence>
<dbReference type="OrthoDB" id="7843142at2"/>
<dbReference type="Proteomes" id="UP000194003">
    <property type="component" value="Unassembled WGS sequence"/>
</dbReference>
<dbReference type="GO" id="GO:0030428">
    <property type="term" value="C:cell septum"/>
    <property type="evidence" value="ECO:0007669"/>
    <property type="project" value="TreeGrafter"/>
</dbReference>
<dbReference type="InterPro" id="IPR036680">
    <property type="entry name" value="SPOR-like_sf"/>
</dbReference>